<dbReference type="EMBL" id="JAVRIF010000017">
    <property type="protein sequence ID" value="MDT0605373.1"/>
    <property type="molecule type" value="Genomic_DNA"/>
</dbReference>
<evidence type="ECO:0000313" key="2">
    <source>
        <dbReference type="Proteomes" id="UP001266357"/>
    </source>
</evidence>
<dbReference type="RefSeq" id="WP_311585109.1">
    <property type="nucleotide sequence ID" value="NZ_JAVRIF010000017.1"/>
</dbReference>
<name>A0ABU3A652_9GAMM</name>
<comment type="caution">
    <text evidence="1">The sequence shown here is derived from an EMBL/GenBank/DDBJ whole genome shotgun (WGS) entry which is preliminary data.</text>
</comment>
<keyword evidence="2" id="KW-1185">Reference proteome</keyword>
<organism evidence="1 2">
    <name type="scientific">Thalassotalea castellviae</name>
    <dbReference type="NCBI Taxonomy" id="3075612"/>
    <lineage>
        <taxon>Bacteria</taxon>
        <taxon>Pseudomonadati</taxon>
        <taxon>Pseudomonadota</taxon>
        <taxon>Gammaproteobacteria</taxon>
        <taxon>Alteromonadales</taxon>
        <taxon>Colwelliaceae</taxon>
        <taxon>Thalassotalea</taxon>
    </lineage>
</organism>
<evidence type="ECO:0000313" key="1">
    <source>
        <dbReference type="EMBL" id="MDT0605373.1"/>
    </source>
</evidence>
<proteinExistence type="predicted"/>
<protein>
    <recommendedName>
        <fullName evidence="3">DUF4390 domain-containing protein</fullName>
    </recommendedName>
</protein>
<dbReference type="Proteomes" id="UP001266357">
    <property type="component" value="Unassembled WGS sequence"/>
</dbReference>
<reference evidence="1 2" key="1">
    <citation type="submission" date="2023-09" db="EMBL/GenBank/DDBJ databases">
        <authorList>
            <person name="Rey-Velasco X."/>
        </authorList>
    </citation>
    <scope>NUCLEOTIDE SEQUENCE [LARGE SCALE GENOMIC DNA]</scope>
    <source>
        <strain evidence="1 2">W431</strain>
    </source>
</reference>
<accession>A0ABU3A652</accession>
<gene>
    <name evidence="1" type="ORF">RM573_17360</name>
</gene>
<sequence length="152" mass="17342">MKFVLFLLIIGSIKLANAGWGAFRVITPENMNEYGIELVQLSKNDDFIEFCLVDRYVRPSGEIIYKSAWLLETRVSLPSKNLNFESHFNKLVVNENILSTTVLTSYNDEPDKCQMQFKVKLGKINNSFVFVGYETPVNDGGLRYSIPLSSFQ</sequence>
<evidence type="ECO:0008006" key="3">
    <source>
        <dbReference type="Google" id="ProtNLM"/>
    </source>
</evidence>